<dbReference type="InterPro" id="IPR013815">
    <property type="entry name" value="ATP_grasp_subdomain_1"/>
</dbReference>
<dbReference type="InterPro" id="IPR003781">
    <property type="entry name" value="CoA-bd"/>
</dbReference>
<dbReference type="SMART" id="SM00881">
    <property type="entry name" value="CoA_binding"/>
    <property type="match status" value="1"/>
</dbReference>
<keyword evidence="1" id="KW-0067">ATP-binding</keyword>
<name>A0ABP9QP41_9PSEU</name>
<dbReference type="EMBL" id="BAABJP010000030">
    <property type="protein sequence ID" value="GAA5165190.1"/>
    <property type="molecule type" value="Genomic_DNA"/>
</dbReference>
<dbReference type="Gene3D" id="3.40.50.261">
    <property type="entry name" value="Succinyl-CoA synthetase domains"/>
    <property type="match status" value="2"/>
</dbReference>
<evidence type="ECO:0000259" key="3">
    <source>
        <dbReference type="PROSITE" id="PS50975"/>
    </source>
</evidence>
<evidence type="ECO:0000256" key="2">
    <source>
        <dbReference type="SAM" id="MobiDB-lite"/>
    </source>
</evidence>
<reference evidence="5" key="1">
    <citation type="journal article" date="2019" name="Int. J. Syst. Evol. Microbiol.">
        <title>The Global Catalogue of Microorganisms (GCM) 10K type strain sequencing project: providing services to taxonomists for standard genome sequencing and annotation.</title>
        <authorList>
            <consortium name="The Broad Institute Genomics Platform"/>
            <consortium name="The Broad Institute Genome Sequencing Center for Infectious Disease"/>
            <person name="Wu L."/>
            <person name="Ma J."/>
        </authorList>
    </citation>
    <scope>NUCLEOTIDE SEQUENCE [LARGE SCALE GENOMIC DNA]</scope>
    <source>
        <strain evidence="5">JCM 18303</strain>
    </source>
</reference>
<dbReference type="PANTHER" id="PTHR42793">
    <property type="entry name" value="COA BINDING DOMAIN CONTAINING PROTEIN"/>
    <property type="match status" value="1"/>
</dbReference>
<evidence type="ECO:0000256" key="1">
    <source>
        <dbReference type="PROSITE-ProRule" id="PRU00409"/>
    </source>
</evidence>
<evidence type="ECO:0000313" key="5">
    <source>
        <dbReference type="Proteomes" id="UP001428817"/>
    </source>
</evidence>
<feature type="domain" description="ATP-grasp" evidence="3">
    <location>
        <begin position="524"/>
        <end position="560"/>
    </location>
</feature>
<sequence length="728" mass="75400">MAGGDEGRGTAIGRLFRPRSVAVVGASDDPERIGGRPVALLRRHGYPGEIYPVNPKYRTVQGLPCVPDIESLPPDVDLYVIALPARLAVDAVARAGAHGAKAAVVFGGGFAETGDAGRALQEALGAAAAAHNIALVGPNTVGLASFAHRGFPTFTTALAGLGDIEPGRIALVSQSGGFAFNLFAESYAAGARFAHVVGSGNEAGLRFPDYLEHLADDPLVDSVIGYLEGSSDGAALAAAFERLRVAGKPAFVLKTGASRRGQRAVATHTAQLSGDDQAWDALFGRYGVTRLHSIDEVVDVARALSLGTPRAGVAITTNSGGTAVYLADAAERFGVPLAELGDATRDRLVEALPDFAHVTNPIDLTAQVVNDRGLLPKALRILDDDPGIGLLLVFLGAMPDLSDRFIDALRGLASDLATPLVLSWAGVPERVRQAAAAAGLTVCADPARVLRGLGTARNALTGLADAPGLSTSAMALRTNTQQRGDPASAVPEPADAVPEPVGNGAFAGHPLPDGRLGLDEWQSMRLLEGHGLRLPARELVTSEDEAVAAAEKLGYPVVAKVLDPFLPHRAKAGAVATGLDGEEALRAAFRRFAEVHRAREVLVAEQVPIKAELITGVLADPVFGTRAVIGSGGVLANEIADARTVIPPYTPDYLAKELTRLRLSGALTAELPLPELADEVSRVANALAAVIERSGGRLRAVECNPLAVSDGAVTVLDALAVLTEEDTP</sequence>
<dbReference type="SUPFAM" id="SSF56059">
    <property type="entry name" value="Glutathione synthetase ATP-binding domain-like"/>
    <property type="match status" value="1"/>
</dbReference>
<protein>
    <submittedName>
        <fullName evidence="4">Acetate--CoA ligase family protein</fullName>
    </submittedName>
</protein>
<comment type="caution">
    <text evidence="4">The sequence shown here is derived from an EMBL/GenBank/DDBJ whole genome shotgun (WGS) entry which is preliminary data.</text>
</comment>
<feature type="region of interest" description="Disordered" evidence="2">
    <location>
        <begin position="479"/>
        <end position="509"/>
    </location>
</feature>
<dbReference type="Gene3D" id="3.30.470.20">
    <property type="entry name" value="ATP-grasp fold, B domain"/>
    <property type="match status" value="1"/>
</dbReference>
<dbReference type="Pfam" id="PF13607">
    <property type="entry name" value="Succ_CoA_lig"/>
    <property type="match status" value="1"/>
</dbReference>
<organism evidence="4 5">
    <name type="scientific">Pseudonocardia eucalypti</name>
    <dbReference type="NCBI Taxonomy" id="648755"/>
    <lineage>
        <taxon>Bacteria</taxon>
        <taxon>Bacillati</taxon>
        <taxon>Actinomycetota</taxon>
        <taxon>Actinomycetes</taxon>
        <taxon>Pseudonocardiales</taxon>
        <taxon>Pseudonocardiaceae</taxon>
        <taxon>Pseudonocardia</taxon>
    </lineage>
</organism>
<gene>
    <name evidence="4" type="ORF">GCM10023321_54900</name>
</gene>
<dbReference type="InterPro" id="IPR032875">
    <property type="entry name" value="Succ_CoA_lig_flav_dom"/>
</dbReference>
<dbReference type="Pfam" id="PF13380">
    <property type="entry name" value="CoA_binding_2"/>
    <property type="match status" value="1"/>
</dbReference>
<dbReference type="Gene3D" id="3.40.50.720">
    <property type="entry name" value="NAD(P)-binding Rossmann-like Domain"/>
    <property type="match status" value="1"/>
</dbReference>
<accession>A0ABP9QP41</accession>
<feature type="compositionally biased region" description="Low complexity" evidence="2">
    <location>
        <begin position="485"/>
        <end position="501"/>
    </location>
</feature>
<dbReference type="SUPFAM" id="SSF52210">
    <property type="entry name" value="Succinyl-CoA synthetase domains"/>
    <property type="match status" value="2"/>
</dbReference>
<evidence type="ECO:0000313" key="4">
    <source>
        <dbReference type="EMBL" id="GAA5165190.1"/>
    </source>
</evidence>
<dbReference type="InterPro" id="IPR011761">
    <property type="entry name" value="ATP-grasp"/>
</dbReference>
<dbReference type="Proteomes" id="UP001428817">
    <property type="component" value="Unassembled WGS sequence"/>
</dbReference>
<keyword evidence="4" id="KW-0436">Ligase</keyword>
<dbReference type="Pfam" id="PF13549">
    <property type="entry name" value="ATP-grasp_5"/>
    <property type="match status" value="1"/>
</dbReference>
<proteinExistence type="predicted"/>
<keyword evidence="5" id="KW-1185">Reference proteome</keyword>
<dbReference type="InterPro" id="IPR016102">
    <property type="entry name" value="Succinyl-CoA_synth-like"/>
</dbReference>
<dbReference type="SUPFAM" id="SSF51735">
    <property type="entry name" value="NAD(P)-binding Rossmann-fold domains"/>
    <property type="match status" value="1"/>
</dbReference>
<dbReference type="PROSITE" id="PS50975">
    <property type="entry name" value="ATP_GRASP"/>
    <property type="match status" value="1"/>
</dbReference>
<dbReference type="PANTHER" id="PTHR42793:SF4">
    <property type="entry name" value="BLL6376 PROTEIN"/>
    <property type="match status" value="1"/>
</dbReference>
<dbReference type="GO" id="GO:0016874">
    <property type="term" value="F:ligase activity"/>
    <property type="evidence" value="ECO:0007669"/>
    <property type="project" value="UniProtKB-KW"/>
</dbReference>
<dbReference type="RefSeq" id="WP_185062564.1">
    <property type="nucleotide sequence ID" value="NZ_BAABJP010000030.1"/>
</dbReference>
<keyword evidence="1" id="KW-0547">Nucleotide-binding</keyword>
<dbReference type="InterPro" id="IPR036291">
    <property type="entry name" value="NAD(P)-bd_dom_sf"/>
</dbReference>
<dbReference type="Gene3D" id="3.30.1490.20">
    <property type="entry name" value="ATP-grasp fold, A domain"/>
    <property type="match status" value="1"/>
</dbReference>